<name>A0ABV9ZXK4_9ACTN</name>
<feature type="transmembrane region" description="Helical" evidence="3">
    <location>
        <begin position="132"/>
        <end position="151"/>
    </location>
</feature>
<feature type="transmembrane region" description="Helical" evidence="3">
    <location>
        <begin position="238"/>
        <end position="257"/>
    </location>
</feature>
<organism evidence="5 6">
    <name type="scientific">Streptomyces aureoversilis</name>
    <dbReference type="NCBI Taxonomy" id="67277"/>
    <lineage>
        <taxon>Bacteria</taxon>
        <taxon>Bacillati</taxon>
        <taxon>Actinomycetota</taxon>
        <taxon>Actinomycetes</taxon>
        <taxon>Kitasatosporales</taxon>
        <taxon>Streptomycetaceae</taxon>
        <taxon>Streptomyces</taxon>
    </lineage>
</organism>
<dbReference type="InterPro" id="IPR050882">
    <property type="entry name" value="Prepilin_peptidase/N-MTase"/>
</dbReference>
<keyword evidence="3" id="KW-1133">Transmembrane helix</keyword>
<feature type="domain" description="Prepilin type IV endopeptidase peptidase" evidence="4">
    <location>
        <begin position="111"/>
        <end position="222"/>
    </location>
</feature>
<dbReference type="EC" id="3.4.23.-" evidence="5"/>
<dbReference type="InterPro" id="IPR000045">
    <property type="entry name" value="Prepilin_IV_endopep_pep"/>
</dbReference>
<dbReference type="Pfam" id="PF01478">
    <property type="entry name" value="Peptidase_A24"/>
    <property type="match status" value="1"/>
</dbReference>
<dbReference type="PANTHER" id="PTHR30487">
    <property type="entry name" value="TYPE 4 PREPILIN-LIKE PROTEINS LEADER PEPTIDE-PROCESSING ENZYME"/>
    <property type="match status" value="1"/>
</dbReference>
<feature type="transmembrane region" description="Helical" evidence="3">
    <location>
        <begin position="198"/>
        <end position="226"/>
    </location>
</feature>
<evidence type="ECO:0000256" key="2">
    <source>
        <dbReference type="RuleBase" id="RU003793"/>
    </source>
</evidence>
<reference evidence="6" key="1">
    <citation type="journal article" date="2019" name="Int. J. Syst. Evol. Microbiol.">
        <title>The Global Catalogue of Microorganisms (GCM) 10K type strain sequencing project: providing services to taxonomists for standard genome sequencing and annotation.</title>
        <authorList>
            <consortium name="The Broad Institute Genomics Platform"/>
            <consortium name="The Broad Institute Genome Sequencing Center for Infectious Disease"/>
            <person name="Wu L."/>
            <person name="Ma J."/>
        </authorList>
    </citation>
    <scope>NUCLEOTIDE SEQUENCE [LARGE SCALE GENOMIC DNA]</scope>
    <source>
        <strain evidence="6">CGMCC 4.1641</strain>
    </source>
</reference>
<dbReference type="InterPro" id="IPR014032">
    <property type="entry name" value="Peptidase_A24A_bac"/>
</dbReference>
<feature type="transmembrane region" description="Helical" evidence="3">
    <location>
        <begin position="106"/>
        <end position="126"/>
    </location>
</feature>
<keyword evidence="6" id="KW-1185">Reference proteome</keyword>
<keyword evidence="3" id="KW-0472">Membrane</keyword>
<evidence type="ECO:0000259" key="4">
    <source>
        <dbReference type="Pfam" id="PF01478"/>
    </source>
</evidence>
<comment type="caution">
    <text evidence="5">The sequence shown here is derived from an EMBL/GenBank/DDBJ whole genome shotgun (WGS) entry which is preliminary data.</text>
</comment>
<feature type="transmembrane region" description="Helical" evidence="3">
    <location>
        <begin position="158"/>
        <end position="178"/>
    </location>
</feature>
<evidence type="ECO:0000256" key="1">
    <source>
        <dbReference type="ARBA" id="ARBA00005801"/>
    </source>
</evidence>
<keyword evidence="5" id="KW-0378">Hydrolase</keyword>
<feature type="transmembrane region" description="Helical" evidence="3">
    <location>
        <begin position="77"/>
        <end position="99"/>
    </location>
</feature>
<dbReference type="PANTHER" id="PTHR30487:SF0">
    <property type="entry name" value="PREPILIN LEADER PEPTIDASE_N-METHYLTRANSFERASE-RELATED"/>
    <property type="match status" value="1"/>
</dbReference>
<accession>A0ABV9ZXK4</accession>
<dbReference type="EMBL" id="JBHSKJ010000008">
    <property type="protein sequence ID" value="MFC5146125.1"/>
    <property type="molecule type" value="Genomic_DNA"/>
</dbReference>
<comment type="similarity">
    <text evidence="1 2">Belongs to the peptidase A24 family.</text>
</comment>
<evidence type="ECO:0000313" key="5">
    <source>
        <dbReference type="EMBL" id="MFC5146125.1"/>
    </source>
</evidence>
<keyword evidence="3" id="KW-0812">Transmembrane</keyword>
<dbReference type="Gene3D" id="1.20.120.1220">
    <property type="match status" value="1"/>
</dbReference>
<sequence>MYLSAILLAAVFGALSGFLVPRAAYRFAVEPEEPWRAACPAGHAITGVAGGWLGPARCAASGAGPDTGPEASERCPAYGPAVVAAPLICALVCAALAAAVGPRPELVVWLLLAPIAAVLAVVDATVHRLPDILTLPLAGAAVVLLGAASLVPGHGGSWTGAVTGALALAGVYFVLFLIHPNGMGFGDVKLALVVGAVLGWYGWAVLFVGFFLGISLGAAYGIGLMVLRRAGRKSAMPFGPFMLIGAFLGMLLGAASVSA</sequence>
<evidence type="ECO:0000256" key="3">
    <source>
        <dbReference type="SAM" id="Phobius"/>
    </source>
</evidence>
<dbReference type="GO" id="GO:0016787">
    <property type="term" value="F:hydrolase activity"/>
    <property type="evidence" value="ECO:0007669"/>
    <property type="project" value="UniProtKB-KW"/>
</dbReference>
<evidence type="ECO:0000313" key="6">
    <source>
        <dbReference type="Proteomes" id="UP001596222"/>
    </source>
</evidence>
<protein>
    <submittedName>
        <fullName evidence="5">Prepilin peptidase</fullName>
        <ecNumber evidence="5">3.4.23.-</ecNumber>
    </submittedName>
</protein>
<proteinExistence type="inferred from homology"/>
<dbReference type="Proteomes" id="UP001596222">
    <property type="component" value="Unassembled WGS sequence"/>
</dbReference>
<dbReference type="PRINTS" id="PR00864">
    <property type="entry name" value="PREPILNPTASE"/>
</dbReference>
<dbReference type="RefSeq" id="WP_382042003.1">
    <property type="nucleotide sequence ID" value="NZ_JBHSKJ010000008.1"/>
</dbReference>
<gene>
    <name evidence="5" type="ORF">ACFPP6_15780</name>
</gene>